<dbReference type="GeneID" id="20325355"/>
<dbReference type="CTD" id="20325355"/>
<organism evidence="1 2">
    <name type="scientific">Opisthorchis viverrini</name>
    <name type="common">Southeast Asian liver fluke</name>
    <dbReference type="NCBI Taxonomy" id="6198"/>
    <lineage>
        <taxon>Eukaryota</taxon>
        <taxon>Metazoa</taxon>
        <taxon>Spiralia</taxon>
        <taxon>Lophotrochozoa</taxon>
        <taxon>Platyhelminthes</taxon>
        <taxon>Trematoda</taxon>
        <taxon>Digenea</taxon>
        <taxon>Opisthorchiida</taxon>
        <taxon>Opisthorchiata</taxon>
        <taxon>Opisthorchiidae</taxon>
        <taxon>Opisthorchis</taxon>
    </lineage>
</organism>
<name>A0A074Z3Z2_OPIVI</name>
<dbReference type="KEGG" id="ovi:T265_11187"/>
<accession>A0A074Z3Z2</accession>
<keyword evidence="2" id="KW-1185">Reference proteome</keyword>
<gene>
    <name evidence="1" type="ORF">T265_11187</name>
</gene>
<dbReference type="AlphaFoldDB" id="A0A074Z3Z2"/>
<evidence type="ECO:0000313" key="1">
    <source>
        <dbReference type="EMBL" id="KER20217.1"/>
    </source>
</evidence>
<evidence type="ECO:0000313" key="2">
    <source>
        <dbReference type="Proteomes" id="UP000054324"/>
    </source>
</evidence>
<reference evidence="1 2" key="1">
    <citation type="submission" date="2013-11" db="EMBL/GenBank/DDBJ databases">
        <title>Opisthorchis viverrini - life in the bile duct.</title>
        <authorList>
            <person name="Young N.D."/>
            <person name="Nagarajan N."/>
            <person name="Lin S.J."/>
            <person name="Korhonen P.K."/>
            <person name="Jex A.R."/>
            <person name="Hall R.S."/>
            <person name="Safavi-Hemami H."/>
            <person name="Kaewkong W."/>
            <person name="Bertrand D."/>
            <person name="Gao S."/>
            <person name="Seet Q."/>
            <person name="Wongkham S."/>
            <person name="Teh B.T."/>
            <person name="Wongkham C."/>
            <person name="Intapan P.M."/>
            <person name="Maleewong W."/>
            <person name="Yang X."/>
            <person name="Hu M."/>
            <person name="Wang Z."/>
            <person name="Hofmann A."/>
            <person name="Sternberg P.W."/>
            <person name="Tan P."/>
            <person name="Wang J."/>
            <person name="Gasser R.B."/>
        </authorList>
    </citation>
    <scope>NUCLEOTIDE SEQUENCE [LARGE SCALE GENOMIC DNA]</scope>
</reference>
<dbReference type="Proteomes" id="UP000054324">
    <property type="component" value="Unassembled WGS sequence"/>
</dbReference>
<dbReference type="RefSeq" id="XP_009176044.1">
    <property type="nucleotide sequence ID" value="XM_009177780.1"/>
</dbReference>
<sequence length="86" mass="9920">MAYLRRAKEDVPRRVVFALVLESPMQGKANYRYNVKGNGQAEFRRVGNASSYANENSLRPVAAKLCLRSLWRAPEKFDLFRFHEAS</sequence>
<proteinExistence type="predicted"/>
<protein>
    <submittedName>
        <fullName evidence="1">Uncharacterized protein</fullName>
    </submittedName>
</protein>
<dbReference type="EMBL" id="KL597078">
    <property type="protein sequence ID" value="KER20217.1"/>
    <property type="molecule type" value="Genomic_DNA"/>
</dbReference>